<dbReference type="SUPFAM" id="SSF140683">
    <property type="entry name" value="SP0561-like"/>
    <property type="match status" value="1"/>
</dbReference>
<gene>
    <name evidence="1" type="ORF">HNQ80_001757</name>
</gene>
<name>A0A841KU23_9FIRM</name>
<reference evidence="1 2" key="1">
    <citation type="submission" date="2020-08" db="EMBL/GenBank/DDBJ databases">
        <title>Genomic Encyclopedia of Type Strains, Phase IV (KMG-IV): sequencing the most valuable type-strain genomes for metagenomic binning, comparative biology and taxonomic classification.</title>
        <authorList>
            <person name="Goeker M."/>
        </authorList>
    </citation>
    <scope>NUCLEOTIDE SEQUENCE [LARGE SCALE GENOMIC DNA]</scope>
    <source>
        <strain evidence="1 2">DSM 103526</strain>
    </source>
</reference>
<comment type="caution">
    <text evidence="1">The sequence shown here is derived from an EMBL/GenBank/DDBJ whole genome shotgun (WGS) entry which is preliminary data.</text>
</comment>
<evidence type="ECO:0000313" key="2">
    <source>
        <dbReference type="Proteomes" id="UP000579281"/>
    </source>
</evidence>
<dbReference type="RefSeq" id="WP_184310163.1">
    <property type="nucleotide sequence ID" value="NZ_JACHEN010000009.1"/>
</dbReference>
<sequence>MITKDTMIKDILADYPKAEAVFNEYGIRCFG</sequence>
<dbReference type="AlphaFoldDB" id="A0A841KU23"/>
<dbReference type="Gene3D" id="1.10.3910.10">
    <property type="entry name" value="SP0561-like"/>
    <property type="match status" value="1"/>
</dbReference>
<organism evidence="1 2">
    <name type="scientific">Anaerosolibacter carboniphilus</name>
    <dbReference type="NCBI Taxonomy" id="1417629"/>
    <lineage>
        <taxon>Bacteria</taxon>
        <taxon>Bacillati</taxon>
        <taxon>Bacillota</taxon>
        <taxon>Clostridia</taxon>
        <taxon>Peptostreptococcales</taxon>
        <taxon>Thermotaleaceae</taxon>
        <taxon>Anaerosolibacter</taxon>
    </lineage>
</organism>
<protein>
    <submittedName>
        <fullName evidence="1">Iron-sulfur cluster repair protein YtfE (RIC family)</fullName>
    </submittedName>
</protein>
<accession>A0A841KU23</accession>
<evidence type="ECO:0000313" key="1">
    <source>
        <dbReference type="EMBL" id="MBB6215668.1"/>
    </source>
</evidence>
<proteinExistence type="predicted"/>
<keyword evidence="2" id="KW-1185">Reference proteome</keyword>
<dbReference type="Proteomes" id="UP000579281">
    <property type="component" value="Unassembled WGS sequence"/>
</dbReference>
<dbReference type="InterPro" id="IPR038062">
    <property type="entry name" value="ScdA-like_N_sf"/>
</dbReference>
<dbReference type="EMBL" id="JACHEN010000009">
    <property type="protein sequence ID" value="MBB6215668.1"/>
    <property type="molecule type" value="Genomic_DNA"/>
</dbReference>